<reference evidence="2 3" key="1">
    <citation type="submission" date="2021-05" db="EMBL/GenBank/DDBJ databases">
        <title>Novel species in genus Arthrobacter.</title>
        <authorList>
            <person name="Zhang G."/>
        </authorList>
    </citation>
    <scope>NUCLEOTIDE SEQUENCE [LARGE SCALE GENOMIC DNA]</scope>
    <source>
        <strain evidence="3">zg-ZUI227</strain>
    </source>
</reference>
<accession>A0A975M6A6</accession>
<dbReference type="EMBL" id="CP076022">
    <property type="protein sequence ID" value="QWC10735.1"/>
    <property type="molecule type" value="Genomic_DNA"/>
</dbReference>
<dbReference type="AlphaFoldDB" id="A0A975M6A6"/>
<proteinExistence type="predicted"/>
<feature type="region of interest" description="Disordered" evidence="1">
    <location>
        <begin position="1"/>
        <end position="26"/>
    </location>
</feature>
<organism evidence="2 3">
    <name type="scientific">Arthrobacter jiangjiafuii</name>
    <dbReference type="NCBI Taxonomy" id="2817475"/>
    <lineage>
        <taxon>Bacteria</taxon>
        <taxon>Bacillati</taxon>
        <taxon>Actinomycetota</taxon>
        <taxon>Actinomycetes</taxon>
        <taxon>Micrococcales</taxon>
        <taxon>Micrococcaceae</taxon>
        <taxon>Arthrobacter</taxon>
    </lineage>
</organism>
<evidence type="ECO:0000313" key="2">
    <source>
        <dbReference type="EMBL" id="QWC10735.1"/>
    </source>
</evidence>
<name>A0A975M6A6_9MICC</name>
<protein>
    <submittedName>
        <fullName evidence="2">Uncharacterized protein</fullName>
    </submittedName>
</protein>
<dbReference type="RefSeq" id="WP_210229972.1">
    <property type="nucleotide sequence ID" value="NZ_CP076022.1"/>
</dbReference>
<dbReference type="Proteomes" id="UP000676885">
    <property type="component" value="Chromosome"/>
</dbReference>
<dbReference type="KEGG" id="ajg:KKR91_03670"/>
<keyword evidence="3" id="KW-1185">Reference proteome</keyword>
<evidence type="ECO:0000313" key="3">
    <source>
        <dbReference type="Proteomes" id="UP000676885"/>
    </source>
</evidence>
<gene>
    <name evidence="2" type="ORF">KKR91_03670</name>
</gene>
<feature type="compositionally biased region" description="Low complexity" evidence="1">
    <location>
        <begin position="115"/>
        <end position="131"/>
    </location>
</feature>
<feature type="region of interest" description="Disordered" evidence="1">
    <location>
        <begin position="93"/>
        <end position="141"/>
    </location>
</feature>
<sequence length="300" mass="32093">MSKKYNVPPNWPAAPEGWTPPPNWKPDPNWGPAPDNWDFWTNDEGASEGYGYAENVSGDKPASTKSWFARHKVLTTIGALILVSVFVNAVSDDGESSDASAETVTTESAKPSPIPETAAPTPSAEPTTPEATQPPAPVVEPELGYGSYPADEQAFIDAFEQGKTRYNEAETELQRSVALTERDTQMCGASGNGSMVNWTGKIVEIGANNDGLAHVKIELANGVKVQTWNNALSDISDNTLIPQSAPFFGTLSSMGEDTLVTFTAESVASDTSCLTTTNLTQAFSAVDPNFLVRFSDVRPQ</sequence>
<evidence type="ECO:0000256" key="1">
    <source>
        <dbReference type="SAM" id="MobiDB-lite"/>
    </source>
</evidence>